<feature type="compositionally biased region" description="Low complexity" evidence="1">
    <location>
        <begin position="54"/>
        <end position="68"/>
    </location>
</feature>
<protein>
    <submittedName>
        <fullName evidence="3">Uncharacterized protein</fullName>
    </submittedName>
</protein>
<keyword evidence="4" id="KW-1185">Reference proteome</keyword>
<feature type="compositionally biased region" description="Polar residues" evidence="1">
    <location>
        <begin position="26"/>
        <end position="36"/>
    </location>
</feature>
<gene>
    <name evidence="3" type="ORF">DM01DRAFT_1226085</name>
</gene>
<feature type="compositionally biased region" description="Low complexity" evidence="1">
    <location>
        <begin position="183"/>
        <end position="225"/>
    </location>
</feature>
<feature type="region of interest" description="Disordered" evidence="1">
    <location>
        <begin position="435"/>
        <end position="460"/>
    </location>
</feature>
<feature type="compositionally biased region" description="Low complexity" evidence="1">
    <location>
        <begin position="386"/>
        <end position="399"/>
    </location>
</feature>
<dbReference type="Proteomes" id="UP000242146">
    <property type="component" value="Unassembled WGS sequence"/>
</dbReference>
<evidence type="ECO:0000256" key="1">
    <source>
        <dbReference type="SAM" id="MobiDB-lite"/>
    </source>
</evidence>
<feature type="compositionally biased region" description="Basic residues" evidence="1">
    <location>
        <begin position="526"/>
        <end position="538"/>
    </location>
</feature>
<feature type="transmembrane region" description="Helical" evidence="2">
    <location>
        <begin position="591"/>
        <end position="614"/>
    </location>
</feature>
<organism evidence="3 4">
    <name type="scientific">Hesseltinella vesiculosa</name>
    <dbReference type="NCBI Taxonomy" id="101127"/>
    <lineage>
        <taxon>Eukaryota</taxon>
        <taxon>Fungi</taxon>
        <taxon>Fungi incertae sedis</taxon>
        <taxon>Mucoromycota</taxon>
        <taxon>Mucoromycotina</taxon>
        <taxon>Mucoromycetes</taxon>
        <taxon>Mucorales</taxon>
        <taxon>Cunninghamellaceae</taxon>
        <taxon>Hesseltinella</taxon>
    </lineage>
</organism>
<dbReference type="EMBL" id="MCGT01000008">
    <property type="protein sequence ID" value="ORX57415.1"/>
    <property type="molecule type" value="Genomic_DNA"/>
</dbReference>
<dbReference type="AlphaFoldDB" id="A0A1X2GMU5"/>
<feature type="region of interest" description="Disordered" evidence="1">
    <location>
        <begin position="296"/>
        <end position="411"/>
    </location>
</feature>
<feature type="compositionally biased region" description="Basic and acidic residues" evidence="1">
    <location>
        <begin position="167"/>
        <end position="176"/>
    </location>
</feature>
<sequence>MNPGKQPHNKDSWMEWFLPTTRHEQPPNSRPSSPISAPQDIVSIADLPVPHPPSASSAPVAQTAATSQHTPSMAIQRDEKEDPPSRSWRWSTWSDTLLRGSDRGQQQRRSKQRQPLPTRHPSLPPAPPSQYRQSYPPSNRRPTASRPSSTSSKRRSQYLPSHSNRQHHLEQQERRRSLSGIWTTFLSRTPSPSLTSSTASRRGGAGTNNLRDGSLSSSSNNTSTNGRRHQQQRYPPSRSSRGRSSILPLRSYHPSSGSSRRGSAGEGSHPTARSSLVLQFTDDDMASMYAPEIMFESGDEAPSHPGSFHFRQPPLLFPPHAHSSPALDPQQPLEPQEDRTSGWFSNWISSHPRRQKRRQPVASTSAATDDDLRRYSANSQRFSTYSHQSGSPSHPSQSSGGAGSGRHRRRRKVHPMIYEDPQGLDDYLLGEDAFLDGPHERGSSNNTSNKRDSGNSNTKSWKRVLPLAHYPTLSDLSSLTSTNPSETHLRATLPFEASAPASAIAPLPHLITSDKKQRLDLEEKKSKNKRASTSTRRQRRLRGHRFSVVWRSQSGKTGKRVVHVDEKGQIKNAFGPLAKWETCDHDTSGHILASLFLVGFVFCPCWWVGAYLYLTRRHHFYYDIQIIYLWTPRTFGQLNCCLAALSWVLIGLLIALVVWYHSVVA</sequence>
<evidence type="ECO:0000313" key="4">
    <source>
        <dbReference type="Proteomes" id="UP000242146"/>
    </source>
</evidence>
<comment type="caution">
    <text evidence="3">The sequence shown here is derived from an EMBL/GenBank/DDBJ whole genome shotgun (WGS) entry which is preliminary data.</text>
</comment>
<feature type="compositionally biased region" description="Low complexity" evidence="1">
    <location>
        <begin position="232"/>
        <end position="268"/>
    </location>
</feature>
<feature type="compositionally biased region" description="Low complexity" evidence="1">
    <location>
        <begin position="85"/>
        <end position="99"/>
    </location>
</feature>
<name>A0A1X2GMU5_9FUNG</name>
<accession>A0A1X2GMU5</accession>
<feature type="compositionally biased region" description="Low complexity" evidence="1">
    <location>
        <begin position="129"/>
        <end position="151"/>
    </location>
</feature>
<keyword evidence="2" id="KW-0472">Membrane</keyword>
<dbReference type="OrthoDB" id="2271334at2759"/>
<proteinExistence type="predicted"/>
<feature type="region of interest" description="Disordered" evidence="1">
    <location>
        <begin position="1"/>
        <end position="272"/>
    </location>
</feature>
<keyword evidence="2" id="KW-0812">Transmembrane</keyword>
<feature type="region of interest" description="Disordered" evidence="1">
    <location>
        <begin position="515"/>
        <end position="538"/>
    </location>
</feature>
<evidence type="ECO:0000256" key="2">
    <source>
        <dbReference type="SAM" id="Phobius"/>
    </source>
</evidence>
<evidence type="ECO:0000313" key="3">
    <source>
        <dbReference type="EMBL" id="ORX57415.1"/>
    </source>
</evidence>
<feature type="compositionally biased region" description="Basic and acidic residues" evidence="1">
    <location>
        <begin position="515"/>
        <end position="525"/>
    </location>
</feature>
<feature type="compositionally biased region" description="Polar residues" evidence="1">
    <location>
        <begin position="376"/>
        <end position="385"/>
    </location>
</feature>
<keyword evidence="2" id="KW-1133">Transmembrane helix</keyword>
<reference evidence="3 4" key="1">
    <citation type="submission" date="2016-07" db="EMBL/GenBank/DDBJ databases">
        <title>Pervasive Adenine N6-methylation of Active Genes in Fungi.</title>
        <authorList>
            <consortium name="DOE Joint Genome Institute"/>
            <person name="Mondo S.J."/>
            <person name="Dannebaum R.O."/>
            <person name="Kuo R.C."/>
            <person name="Labutti K."/>
            <person name="Haridas S."/>
            <person name="Kuo A."/>
            <person name="Salamov A."/>
            <person name="Ahrendt S.R."/>
            <person name="Lipzen A."/>
            <person name="Sullivan W."/>
            <person name="Andreopoulos W.B."/>
            <person name="Clum A."/>
            <person name="Lindquist E."/>
            <person name="Daum C."/>
            <person name="Ramamoorthy G.K."/>
            <person name="Gryganskyi A."/>
            <person name="Culley D."/>
            <person name="Magnuson J.K."/>
            <person name="James T.Y."/>
            <person name="O'Malley M.A."/>
            <person name="Stajich J.E."/>
            <person name="Spatafora J.W."/>
            <person name="Visel A."/>
            <person name="Grigoriev I.V."/>
        </authorList>
    </citation>
    <scope>NUCLEOTIDE SEQUENCE [LARGE SCALE GENOMIC DNA]</scope>
    <source>
        <strain evidence="3 4">NRRL 3301</strain>
    </source>
</reference>
<feature type="compositionally biased region" description="Polar residues" evidence="1">
    <location>
        <begin position="443"/>
        <end position="459"/>
    </location>
</feature>
<feature type="transmembrane region" description="Helical" evidence="2">
    <location>
        <begin position="635"/>
        <end position="660"/>
    </location>
</feature>